<gene>
    <name evidence="14" type="ORF">DIT68_05375</name>
</gene>
<dbReference type="PROSITE" id="PS50283">
    <property type="entry name" value="NA_SOLUT_SYMP_3"/>
    <property type="match status" value="1"/>
</dbReference>
<keyword evidence="8" id="KW-0915">Sodium</keyword>
<dbReference type="OrthoDB" id="1190692at2"/>
<sequence length="451" mass="49564">MVGAVIENFKFWQWTLVIATSVLLIILSPWAKDAKQFFAANSKGKSPNIGMLTGSLVISWVFAKSIAVASDLGFEHGFTGGLAYASYYASFLVAGVIIYRMRTKGGITSIHSFLSKKFGRQALQLFSVVIAIRLFNEVWSNTMVIGYFFGEYGTAPFYSSVIVFTGLTLIYSLKGGLSSSIFSDLIQIGLFGILMISILVIFNGQSQSTIREVIREGDFSFDNGVNLILVGLLHSFSYPFHDPVMTDRGFISKPKTTLWSFIFAGILGGLLIFAFSLVGIFGRLNGAESSDLTTFGTLFGPVMLLLINFIMIVSASSTLDSSFSSASKLIAVDLKRGATLKVGRWAMFIFAMAGSIPLFFDPKILSATTISGVMVIGLTPIFLFWRTPAPKISYFLSVGVGILFGIMTALNLFPDEMFFTSGPYNDLLWITIFALLMCFIVYFVPKWLKFK</sequence>
<protein>
    <submittedName>
        <fullName evidence="14">Sodium:solute symporter</fullName>
    </submittedName>
</protein>
<dbReference type="InterPro" id="IPR050277">
    <property type="entry name" value="Sodium:Solute_Symporter"/>
</dbReference>
<feature type="transmembrane region" description="Helical" evidence="13">
    <location>
        <begin position="12"/>
        <end position="31"/>
    </location>
</feature>
<comment type="similarity">
    <text evidence="2">Belongs to the sodium:solute symporter (SSF) (TC 2.A.21) family.</text>
</comment>
<comment type="caution">
    <text evidence="14">The sequence shown here is derived from an EMBL/GenBank/DDBJ whole genome shotgun (WGS) entry which is preliminary data.</text>
</comment>
<keyword evidence="3" id="KW-0813">Transport</keyword>
<dbReference type="InterPro" id="IPR038377">
    <property type="entry name" value="Na/Glc_symporter_sf"/>
</dbReference>
<keyword evidence="11" id="KW-0739">Sodium transport</keyword>
<feature type="transmembrane region" description="Helical" evidence="13">
    <location>
        <begin position="52"/>
        <end position="70"/>
    </location>
</feature>
<evidence type="ECO:0000256" key="6">
    <source>
        <dbReference type="ARBA" id="ARBA00022847"/>
    </source>
</evidence>
<dbReference type="GO" id="GO:0015293">
    <property type="term" value="F:symporter activity"/>
    <property type="evidence" value="ECO:0007669"/>
    <property type="project" value="UniProtKB-KW"/>
</dbReference>
<evidence type="ECO:0000256" key="2">
    <source>
        <dbReference type="ARBA" id="ARBA00006434"/>
    </source>
</evidence>
<evidence type="ECO:0000313" key="15">
    <source>
        <dbReference type="Proteomes" id="UP000245370"/>
    </source>
</evidence>
<dbReference type="AlphaFoldDB" id="A0A2U2XDV6"/>
<comment type="catalytic activity">
    <reaction evidence="12">
        <text>L-proline(in) + Na(+)(in) = L-proline(out) + Na(+)(out)</text>
        <dbReference type="Rhea" id="RHEA:28967"/>
        <dbReference type="ChEBI" id="CHEBI:29101"/>
        <dbReference type="ChEBI" id="CHEBI:60039"/>
    </reaction>
</comment>
<keyword evidence="5 13" id="KW-0812">Transmembrane</keyword>
<feature type="transmembrane region" description="Helical" evidence="13">
    <location>
        <begin position="426"/>
        <end position="444"/>
    </location>
</feature>
<dbReference type="Proteomes" id="UP000245370">
    <property type="component" value="Unassembled WGS sequence"/>
</dbReference>
<reference evidence="14 15" key="2">
    <citation type="submission" date="2018-05" db="EMBL/GenBank/DDBJ databases">
        <authorList>
            <person name="Lanie J.A."/>
            <person name="Ng W.-L."/>
            <person name="Kazmierczak K.M."/>
            <person name="Andrzejewski T.M."/>
            <person name="Davidsen T.M."/>
            <person name="Wayne K.J."/>
            <person name="Tettelin H."/>
            <person name="Glass J.I."/>
            <person name="Rusch D."/>
            <person name="Podicherti R."/>
            <person name="Tsui H.-C.T."/>
            <person name="Winkler M.E."/>
        </authorList>
    </citation>
    <scope>NUCLEOTIDE SEQUENCE [LARGE SCALE GENOMIC DNA]</scope>
    <source>
        <strain evidence="14 15">C305</strain>
    </source>
</reference>
<keyword evidence="9" id="KW-0406">Ion transport</keyword>
<keyword evidence="10 13" id="KW-0472">Membrane</keyword>
<feature type="transmembrane region" description="Helical" evidence="13">
    <location>
        <begin position="261"/>
        <end position="282"/>
    </location>
</feature>
<dbReference type="EMBL" id="QFRJ01000003">
    <property type="protein sequence ID" value="PWH85989.1"/>
    <property type="molecule type" value="Genomic_DNA"/>
</dbReference>
<dbReference type="GO" id="GO:0006814">
    <property type="term" value="P:sodium ion transport"/>
    <property type="evidence" value="ECO:0007669"/>
    <property type="project" value="UniProtKB-KW"/>
</dbReference>
<keyword evidence="6" id="KW-0769">Symport</keyword>
<reference evidence="14 15" key="1">
    <citation type="submission" date="2018-05" db="EMBL/GenBank/DDBJ databases">
        <title>Brumimicrobium oceani sp. nov., isolated from coastal sediment.</title>
        <authorList>
            <person name="Kou Y."/>
        </authorList>
    </citation>
    <scope>NUCLEOTIDE SEQUENCE [LARGE SCALE GENOMIC DNA]</scope>
    <source>
        <strain evidence="14 15">C305</strain>
    </source>
</reference>
<evidence type="ECO:0000256" key="8">
    <source>
        <dbReference type="ARBA" id="ARBA00023053"/>
    </source>
</evidence>
<keyword evidence="7 13" id="KW-1133">Transmembrane helix</keyword>
<evidence type="ECO:0000256" key="12">
    <source>
        <dbReference type="ARBA" id="ARBA00033708"/>
    </source>
</evidence>
<evidence type="ECO:0000256" key="11">
    <source>
        <dbReference type="ARBA" id="ARBA00023201"/>
    </source>
</evidence>
<evidence type="ECO:0000256" key="4">
    <source>
        <dbReference type="ARBA" id="ARBA00022475"/>
    </source>
</evidence>
<keyword evidence="15" id="KW-1185">Reference proteome</keyword>
<dbReference type="GO" id="GO:0005886">
    <property type="term" value="C:plasma membrane"/>
    <property type="evidence" value="ECO:0007669"/>
    <property type="project" value="UniProtKB-SubCell"/>
</dbReference>
<feature type="transmembrane region" description="Helical" evidence="13">
    <location>
        <begin position="155"/>
        <end position="173"/>
    </location>
</feature>
<dbReference type="RefSeq" id="WP_109358797.1">
    <property type="nucleotide sequence ID" value="NZ_QFRJ01000003.1"/>
</dbReference>
<evidence type="ECO:0000256" key="9">
    <source>
        <dbReference type="ARBA" id="ARBA00023065"/>
    </source>
</evidence>
<feature type="transmembrane region" description="Helical" evidence="13">
    <location>
        <begin position="366"/>
        <end position="385"/>
    </location>
</feature>
<evidence type="ECO:0000256" key="13">
    <source>
        <dbReference type="SAM" id="Phobius"/>
    </source>
</evidence>
<proteinExistence type="inferred from homology"/>
<keyword evidence="4" id="KW-1003">Cell membrane</keyword>
<dbReference type="InterPro" id="IPR001734">
    <property type="entry name" value="Na/solute_symporter"/>
</dbReference>
<organism evidence="14 15">
    <name type="scientific">Brumimicrobium oceani</name>
    <dbReference type="NCBI Taxonomy" id="2100725"/>
    <lineage>
        <taxon>Bacteria</taxon>
        <taxon>Pseudomonadati</taxon>
        <taxon>Bacteroidota</taxon>
        <taxon>Flavobacteriia</taxon>
        <taxon>Flavobacteriales</taxon>
        <taxon>Crocinitomicaceae</taxon>
        <taxon>Brumimicrobium</taxon>
    </lineage>
</organism>
<feature type="transmembrane region" description="Helical" evidence="13">
    <location>
        <begin position="82"/>
        <end position="101"/>
    </location>
</feature>
<evidence type="ECO:0000256" key="1">
    <source>
        <dbReference type="ARBA" id="ARBA00004651"/>
    </source>
</evidence>
<evidence type="ECO:0000256" key="7">
    <source>
        <dbReference type="ARBA" id="ARBA00022989"/>
    </source>
</evidence>
<feature type="transmembrane region" description="Helical" evidence="13">
    <location>
        <begin position="302"/>
        <end position="321"/>
    </location>
</feature>
<feature type="transmembrane region" description="Helical" evidence="13">
    <location>
        <begin position="342"/>
        <end position="360"/>
    </location>
</feature>
<dbReference type="PANTHER" id="PTHR48086">
    <property type="entry name" value="SODIUM/PROLINE SYMPORTER-RELATED"/>
    <property type="match status" value="1"/>
</dbReference>
<feature type="transmembrane region" description="Helical" evidence="13">
    <location>
        <begin position="392"/>
        <end position="414"/>
    </location>
</feature>
<evidence type="ECO:0000313" key="14">
    <source>
        <dbReference type="EMBL" id="PWH85989.1"/>
    </source>
</evidence>
<accession>A0A2U2XDV6</accession>
<evidence type="ECO:0000256" key="10">
    <source>
        <dbReference type="ARBA" id="ARBA00023136"/>
    </source>
</evidence>
<evidence type="ECO:0000256" key="3">
    <source>
        <dbReference type="ARBA" id="ARBA00022448"/>
    </source>
</evidence>
<dbReference type="Gene3D" id="1.20.1730.10">
    <property type="entry name" value="Sodium/glucose cotransporter"/>
    <property type="match status" value="1"/>
</dbReference>
<dbReference type="PANTHER" id="PTHR48086:SF3">
    <property type="entry name" value="SODIUM_PROLINE SYMPORTER"/>
    <property type="match status" value="1"/>
</dbReference>
<comment type="subcellular location">
    <subcellularLocation>
        <location evidence="1">Cell membrane</location>
        <topology evidence="1">Multi-pass membrane protein</topology>
    </subcellularLocation>
</comment>
<feature type="transmembrane region" description="Helical" evidence="13">
    <location>
        <begin position="185"/>
        <end position="204"/>
    </location>
</feature>
<name>A0A2U2XDV6_9FLAO</name>
<evidence type="ECO:0000256" key="5">
    <source>
        <dbReference type="ARBA" id="ARBA00022692"/>
    </source>
</evidence>